<dbReference type="Pfam" id="PF04338">
    <property type="entry name" value="DUF481"/>
    <property type="match status" value="1"/>
</dbReference>
<accession>A0A6P1MCI6</accession>
<organism evidence="2 3">
    <name type="scientific">Tichowtungia aerotolerans</name>
    <dbReference type="NCBI Taxonomy" id="2697043"/>
    <lineage>
        <taxon>Bacteria</taxon>
        <taxon>Pseudomonadati</taxon>
        <taxon>Kiritimatiellota</taxon>
        <taxon>Tichowtungiia</taxon>
        <taxon>Tichowtungiales</taxon>
        <taxon>Tichowtungiaceae</taxon>
        <taxon>Tichowtungia</taxon>
    </lineage>
</organism>
<reference evidence="2 3" key="1">
    <citation type="submission" date="2020-01" db="EMBL/GenBank/DDBJ databases">
        <title>Ponticoccus aerotolerans gen. nov., sp. nov., an anaerobic bacterium and proposal of Ponticoccusceae fam. nov., Ponticoccusles ord. nov. and Ponticoccuse classis nov. in the phylum Kiritimatiellaeota.</title>
        <authorList>
            <person name="Zhou L.Y."/>
            <person name="Du Z.J."/>
        </authorList>
    </citation>
    <scope>NUCLEOTIDE SEQUENCE [LARGE SCALE GENOMIC DNA]</scope>
    <source>
        <strain evidence="2 3">S-5007</strain>
    </source>
</reference>
<dbReference type="InterPro" id="IPR007433">
    <property type="entry name" value="DUF481"/>
</dbReference>
<sequence>MKKTLLIACWSFSTVLFADEVLVQDGTVLKGEIAAISESAIEIETGFAGKLTVDRAQVIGFSSDDPMFVRLSSGAVMPGTVAAASEGAVKISGVDGVLAAPLTSVRQGWREADRDPEIVAREKVVAAMKRKWNYQAAGNISGKSGNTDEKNMGVNVSATLASKNDQLKFYGSYDRKETDGDKTVDERKVGMRYTSYFNDPWGWYIRQELENDVFENIKLRSVTAGGLSYRFADEDHYKLSGNTGLSYRYETYEDGTENSDSIGLDFGVQHFYRWTNRFEMNNELAWVPSVEDFANYLLTQNSWIDLPLGDSRIWKLRVGLKNDYNSQPEGGRKKTDTTYYGSLVVDWE</sequence>
<dbReference type="KEGG" id="taer:GT409_15695"/>
<evidence type="ECO:0000313" key="2">
    <source>
        <dbReference type="EMBL" id="QHI70823.1"/>
    </source>
</evidence>
<dbReference type="RefSeq" id="WP_160629995.1">
    <property type="nucleotide sequence ID" value="NZ_CP047593.1"/>
</dbReference>
<dbReference type="EMBL" id="CP047593">
    <property type="protein sequence ID" value="QHI70823.1"/>
    <property type="molecule type" value="Genomic_DNA"/>
</dbReference>
<dbReference type="AlphaFoldDB" id="A0A6P1MCI6"/>
<feature type="signal peptide" evidence="1">
    <location>
        <begin position="1"/>
        <end position="18"/>
    </location>
</feature>
<proteinExistence type="predicted"/>
<keyword evidence="3" id="KW-1185">Reference proteome</keyword>
<dbReference type="Proteomes" id="UP000464954">
    <property type="component" value="Chromosome"/>
</dbReference>
<name>A0A6P1MCI6_9BACT</name>
<feature type="chain" id="PRO_5027071720" evidence="1">
    <location>
        <begin position="19"/>
        <end position="348"/>
    </location>
</feature>
<keyword evidence="1" id="KW-0732">Signal</keyword>
<evidence type="ECO:0000313" key="3">
    <source>
        <dbReference type="Proteomes" id="UP000464954"/>
    </source>
</evidence>
<protein>
    <submittedName>
        <fullName evidence="2">DUF481 domain-containing protein</fullName>
    </submittedName>
</protein>
<evidence type="ECO:0000256" key="1">
    <source>
        <dbReference type="SAM" id="SignalP"/>
    </source>
</evidence>
<gene>
    <name evidence="2" type="ORF">GT409_15695</name>
</gene>